<gene>
    <name evidence="1" type="ORF">VE01_02768</name>
</gene>
<reference evidence="2" key="2">
    <citation type="journal article" date="2018" name="Nat. Commun.">
        <title>Extreme sensitivity to ultraviolet light in the fungal pathogen causing white-nose syndrome of bats.</title>
        <authorList>
            <person name="Palmer J.M."/>
            <person name="Drees K.P."/>
            <person name="Foster J.T."/>
            <person name="Lindner D.L."/>
        </authorList>
    </citation>
    <scope>NUCLEOTIDE SEQUENCE [LARGE SCALE GENOMIC DNA]</scope>
    <source>
        <strain evidence="2">UAMH 10579</strain>
    </source>
</reference>
<dbReference type="PROSITE" id="PS51257">
    <property type="entry name" value="PROKAR_LIPOPROTEIN"/>
    <property type="match status" value="1"/>
</dbReference>
<evidence type="ECO:0008006" key="3">
    <source>
        <dbReference type="Google" id="ProtNLM"/>
    </source>
</evidence>
<dbReference type="InterPro" id="IPR024079">
    <property type="entry name" value="MetalloPept_cat_dom_sf"/>
</dbReference>
<sequence length="356" mass="39612">MKHCGNMLLVKAIHGCLYTGLLFSTITLACPDYQDLPFFKAANGSRLDKAELLKRYYTVEPSEEATQAPSTWPGSTLPYCFENDNTKTLLKDLVEDGWKRWQTSGVDYNIHMGEYNNCPAPVNGNVTKGIGYLLIQANTDGRLLTTIGTQFYSEGNGAFMLFDPNPDLAMGDAVANMAHEIGHAWGFYHEQQRPYFWNKVQYAQATGPTNQINFVCTNLADYVDKAGTPNGDSNDVCHSEATAKSRGFSALEYLPMKMSFTAELELADFDWKSIMLYGSTIGGKVVNGVRANVYTRGHDGAVNPHNTSPSQLDVDRFNAMYTKKAKYKNPCLINHGCNPKYASYMNLKVKCKKKLS</sequence>
<dbReference type="SUPFAM" id="SSF55486">
    <property type="entry name" value="Metalloproteases ('zincins'), catalytic domain"/>
    <property type="match status" value="1"/>
</dbReference>
<name>A0A1B8GUG6_9PEZI</name>
<proteinExistence type="predicted"/>
<keyword evidence="2" id="KW-1185">Reference proteome</keyword>
<dbReference type="Proteomes" id="UP000091956">
    <property type="component" value="Unassembled WGS sequence"/>
</dbReference>
<evidence type="ECO:0000313" key="2">
    <source>
        <dbReference type="Proteomes" id="UP000091956"/>
    </source>
</evidence>
<dbReference type="GeneID" id="28836154"/>
<reference evidence="1 2" key="1">
    <citation type="submission" date="2016-03" db="EMBL/GenBank/DDBJ databases">
        <title>Comparative genomics of Pseudogymnoascus destructans, the fungus causing white-nose syndrome of bats.</title>
        <authorList>
            <person name="Palmer J.M."/>
            <person name="Drees K.P."/>
            <person name="Foster J.T."/>
            <person name="Lindner D.L."/>
        </authorList>
    </citation>
    <scope>NUCLEOTIDE SEQUENCE [LARGE SCALE GENOMIC DNA]</scope>
    <source>
        <strain evidence="1 2">UAMH 10579</strain>
    </source>
</reference>
<organism evidence="1 2">
    <name type="scientific">Pseudogymnoascus verrucosus</name>
    <dbReference type="NCBI Taxonomy" id="342668"/>
    <lineage>
        <taxon>Eukaryota</taxon>
        <taxon>Fungi</taxon>
        <taxon>Dikarya</taxon>
        <taxon>Ascomycota</taxon>
        <taxon>Pezizomycotina</taxon>
        <taxon>Leotiomycetes</taxon>
        <taxon>Thelebolales</taxon>
        <taxon>Thelebolaceae</taxon>
        <taxon>Pseudogymnoascus</taxon>
    </lineage>
</organism>
<evidence type="ECO:0000313" key="1">
    <source>
        <dbReference type="EMBL" id="OBT99440.2"/>
    </source>
</evidence>
<dbReference type="AlphaFoldDB" id="A0A1B8GUG6"/>
<dbReference type="Gene3D" id="3.40.390.10">
    <property type="entry name" value="Collagenase (Catalytic Domain)"/>
    <property type="match status" value="1"/>
</dbReference>
<dbReference type="GO" id="GO:0008237">
    <property type="term" value="F:metallopeptidase activity"/>
    <property type="evidence" value="ECO:0007669"/>
    <property type="project" value="InterPro"/>
</dbReference>
<dbReference type="RefSeq" id="XP_018133173.2">
    <property type="nucleotide sequence ID" value="XM_018272272.2"/>
</dbReference>
<dbReference type="STRING" id="342668.A0A1B8GUG6"/>
<protein>
    <recommendedName>
        <fullName evidence="3">Peptidase metallopeptidase domain-containing protein</fullName>
    </recommendedName>
</protein>
<dbReference type="EMBL" id="KV460212">
    <property type="protein sequence ID" value="OBT99440.2"/>
    <property type="molecule type" value="Genomic_DNA"/>
</dbReference>
<accession>A0A1B8GUG6</accession>